<dbReference type="GO" id="GO:0002182">
    <property type="term" value="P:cytoplasmic translational elongation"/>
    <property type="evidence" value="ECO:0007669"/>
    <property type="project" value="InterPro"/>
</dbReference>
<dbReference type="OMA" id="VDCEHDK"/>
<name>E2BUN1_HARSA</name>
<dbReference type="CDD" id="cd05833">
    <property type="entry name" value="Ribosomal_P2"/>
    <property type="match status" value="1"/>
</dbReference>
<dbReference type="InterPro" id="IPR044076">
    <property type="entry name" value="Ribosomal_P2"/>
</dbReference>
<evidence type="ECO:0000256" key="6">
    <source>
        <dbReference type="ARBA" id="ARBA00035443"/>
    </source>
</evidence>
<dbReference type="InterPro" id="IPR038716">
    <property type="entry name" value="P1/P2_N_sf"/>
</dbReference>
<dbReference type="Proteomes" id="UP000008237">
    <property type="component" value="Unassembled WGS sequence"/>
</dbReference>
<dbReference type="HAMAP" id="MF_01478">
    <property type="entry name" value="Ribosomal_L12_arch"/>
    <property type="match status" value="1"/>
</dbReference>
<feature type="compositionally biased region" description="Acidic residues" evidence="7">
    <location>
        <begin position="82"/>
        <end position="99"/>
    </location>
</feature>
<dbReference type="FunFam" id="1.10.10.1410:FF:000002">
    <property type="entry name" value="60S acidic ribosomal protein P2"/>
    <property type="match status" value="1"/>
</dbReference>
<evidence type="ECO:0000256" key="1">
    <source>
        <dbReference type="ARBA" id="ARBA00003362"/>
    </source>
</evidence>
<dbReference type="Gene3D" id="1.10.10.1410">
    <property type="match status" value="1"/>
</dbReference>
<dbReference type="GO" id="GO:0022625">
    <property type="term" value="C:cytosolic large ribosomal subunit"/>
    <property type="evidence" value="ECO:0007669"/>
    <property type="project" value="InterPro"/>
</dbReference>
<dbReference type="PANTHER" id="PTHR21141">
    <property type="entry name" value="60S ACIDIC RIBOSOMAL PROTEIN FAMILY MEMBER"/>
    <property type="match status" value="1"/>
</dbReference>
<dbReference type="PANTHER" id="PTHR21141:SF5">
    <property type="entry name" value="LARGE RIBOSOMAL SUBUNIT PROTEIN P2"/>
    <property type="match status" value="1"/>
</dbReference>
<keyword evidence="3 8" id="KW-0689">Ribosomal protein</keyword>
<keyword evidence="4" id="KW-0687">Ribonucleoprotein</keyword>
<evidence type="ECO:0000313" key="9">
    <source>
        <dbReference type="Proteomes" id="UP000008237"/>
    </source>
</evidence>
<evidence type="ECO:0000256" key="5">
    <source>
        <dbReference type="ARBA" id="ARBA00035301"/>
    </source>
</evidence>
<evidence type="ECO:0000256" key="2">
    <source>
        <dbReference type="ARBA" id="ARBA00005436"/>
    </source>
</evidence>
<evidence type="ECO:0000256" key="4">
    <source>
        <dbReference type="ARBA" id="ARBA00023274"/>
    </source>
</evidence>
<dbReference type="Pfam" id="PF00428">
    <property type="entry name" value="Ribosomal_60s"/>
    <property type="match status" value="1"/>
</dbReference>
<dbReference type="STRING" id="610380.E2BUN1"/>
<dbReference type="AlphaFoldDB" id="E2BUN1"/>
<gene>
    <name evidence="8" type="ORF">EAI_05762</name>
</gene>
<evidence type="ECO:0000256" key="3">
    <source>
        <dbReference type="ARBA" id="ARBA00022980"/>
    </source>
</evidence>
<accession>E2BUN1</accession>
<sequence>MRYLAAYVLVILGGKASPTENDIKKILSSVGIETDDEKLEKVISELNSFRKSIDELITKSKKKLSFMPVDRAAAAPANDEAVIVEEEEEEKEEDSESEDIGFGLFD</sequence>
<dbReference type="EMBL" id="GL450732">
    <property type="protein sequence ID" value="EFN80584.1"/>
    <property type="molecule type" value="Genomic_DNA"/>
</dbReference>
<keyword evidence="9" id="KW-1185">Reference proteome</keyword>
<evidence type="ECO:0000313" key="8">
    <source>
        <dbReference type="EMBL" id="EFN80584.1"/>
    </source>
</evidence>
<proteinExistence type="inferred from homology"/>
<evidence type="ECO:0000256" key="7">
    <source>
        <dbReference type="SAM" id="MobiDB-lite"/>
    </source>
</evidence>
<organism evidence="9">
    <name type="scientific">Harpegnathos saltator</name>
    <name type="common">Jerdon's jumping ant</name>
    <dbReference type="NCBI Taxonomy" id="610380"/>
    <lineage>
        <taxon>Eukaryota</taxon>
        <taxon>Metazoa</taxon>
        <taxon>Ecdysozoa</taxon>
        <taxon>Arthropoda</taxon>
        <taxon>Hexapoda</taxon>
        <taxon>Insecta</taxon>
        <taxon>Pterygota</taxon>
        <taxon>Neoptera</taxon>
        <taxon>Endopterygota</taxon>
        <taxon>Hymenoptera</taxon>
        <taxon>Apocrita</taxon>
        <taxon>Aculeata</taxon>
        <taxon>Formicoidea</taxon>
        <taxon>Formicidae</taxon>
        <taxon>Ponerinae</taxon>
        <taxon>Ponerini</taxon>
        <taxon>Harpegnathos</taxon>
    </lineage>
</organism>
<comment type="similarity">
    <text evidence="2">Belongs to the eukaryotic ribosomal protein P1/P2 family.</text>
</comment>
<dbReference type="InterPro" id="IPR027534">
    <property type="entry name" value="Ribosomal_P1/P2"/>
</dbReference>
<feature type="region of interest" description="Disordered" evidence="7">
    <location>
        <begin position="77"/>
        <end position="106"/>
    </location>
</feature>
<reference evidence="8 9" key="1">
    <citation type="journal article" date="2010" name="Science">
        <title>Genomic comparison of the ants Camponotus floridanus and Harpegnathos saltator.</title>
        <authorList>
            <person name="Bonasio R."/>
            <person name="Zhang G."/>
            <person name="Ye C."/>
            <person name="Mutti N.S."/>
            <person name="Fang X."/>
            <person name="Qin N."/>
            <person name="Donahue G."/>
            <person name="Yang P."/>
            <person name="Li Q."/>
            <person name="Li C."/>
            <person name="Zhang P."/>
            <person name="Huang Z."/>
            <person name="Berger S.L."/>
            <person name="Reinberg D."/>
            <person name="Wang J."/>
            <person name="Liebig J."/>
        </authorList>
    </citation>
    <scope>NUCLEOTIDE SEQUENCE [LARGE SCALE GENOMIC DNA]</scope>
    <source>
        <strain evidence="8 9">R22 G/1</strain>
    </source>
</reference>
<dbReference type="OrthoDB" id="1227494at2759"/>
<comment type="function">
    <text evidence="1">Plays an important role in the elongation step of protein synthesis.</text>
</comment>
<protein>
    <recommendedName>
        <fullName evidence="5">Large ribosomal subunit protein P2</fullName>
    </recommendedName>
    <alternativeName>
        <fullName evidence="6">60S acidic ribosomal protein P2</fullName>
    </alternativeName>
</protein>
<dbReference type="InParanoid" id="E2BUN1"/>
<dbReference type="GO" id="GO:0003735">
    <property type="term" value="F:structural constituent of ribosome"/>
    <property type="evidence" value="ECO:0007669"/>
    <property type="project" value="InterPro"/>
</dbReference>